<keyword evidence="7 11" id="KW-0479">Metal-binding</keyword>
<evidence type="ECO:0000256" key="2">
    <source>
        <dbReference type="ARBA" id="ARBA00009604"/>
    </source>
</evidence>
<dbReference type="Pfam" id="PF03952">
    <property type="entry name" value="Enolase_N"/>
    <property type="match status" value="1"/>
</dbReference>
<dbReference type="SUPFAM" id="SSF51604">
    <property type="entry name" value="Enolase C-terminal domain-like"/>
    <property type="match status" value="1"/>
</dbReference>
<keyword evidence="8 11" id="KW-0460">Magnesium</keyword>
<sequence length="486" mass="52593">MEQLKAPKGACSNKTHGFWYGGWEESPQQKNPRFTRRTEPQFSLENPATWSRKQENKEKKVARIDAIGAREILDSRGNPTVEVEVLLEDGTVSRAAVPSGASTGAFEAVELRDGDKGRYLGKGVEKAVDAVVNVIQPELIDEEATDQRRIDELMIALDGTDNKGKLGANAILGVSLAVAKAAADSAGLPLYRYLGGPNAHILPVPMMNILNGGSHADTNVDIQEFMIAPLGAPTFRDALRWGAEVYHTLKAVIKERGLSTGLGDEGGFAPNLDSNAAALDLIMEAIEKAGFKPGSDVALALDVASTEFFKDGAYQFEGQARPTEYMVEYYEKLITDYPLVSIEDPLSEDEWDAWKALTGQIGNRVQLVGDDLFVTNPARLRRGIEEGAANALLVKVNQIGSLTETLDAVEDAHRAGFRSMTSHRSGETEDTTIADLAVATNSGQIKTGAPARSERVAKYNQLLRIEEELETAAVYAGASAFPRFKA</sequence>
<dbReference type="PANTHER" id="PTHR11902:SF1">
    <property type="entry name" value="ENOLASE"/>
    <property type="match status" value="1"/>
</dbReference>
<name>C0VZM0_9ACTO</name>
<comment type="similarity">
    <text evidence="2 11">Belongs to the enolase family.</text>
</comment>
<comment type="catalytic activity">
    <reaction evidence="11">
        <text>(2R)-2-phosphoglycerate = phosphoenolpyruvate + H2O</text>
        <dbReference type="Rhea" id="RHEA:10164"/>
        <dbReference type="ChEBI" id="CHEBI:15377"/>
        <dbReference type="ChEBI" id="CHEBI:58289"/>
        <dbReference type="ChEBI" id="CHEBI:58702"/>
        <dbReference type="EC" id="4.2.1.11"/>
    </reaction>
</comment>
<evidence type="ECO:0000256" key="8">
    <source>
        <dbReference type="ARBA" id="ARBA00022842"/>
    </source>
</evidence>
<dbReference type="CDD" id="cd03313">
    <property type="entry name" value="enolase"/>
    <property type="match status" value="1"/>
</dbReference>
<evidence type="ECO:0000259" key="13">
    <source>
        <dbReference type="SMART" id="SM01192"/>
    </source>
</evidence>
<dbReference type="GO" id="GO:0006096">
    <property type="term" value="P:glycolytic process"/>
    <property type="evidence" value="ECO:0007669"/>
    <property type="project" value="UniProtKB-UniRule"/>
</dbReference>
<dbReference type="SFLD" id="SFLDS00001">
    <property type="entry name" value="Enolase"/>
    <property type="match status" value="1"/>
</dbReference>
<evidence type="ECO:0000313" key="15">
    <source>
        <dbReference type="EMBL" id="EEH64139.1"/>
    </source>
</evidence>
<evidence type="ECO:0000256" key="9">
    <source>
        <dbReference type="ARBA" id="ARBA00023152"/>
    </source>
</evidence>
<feature type="binding site" evidence="11">
    <location>
        <position position="302"/>
    </location>
    <ligand>
        <name>Mg(2+)</name>
        <dbReference type="ChEBI" id="CHEBI:18420"/>
    </ligand>
</feature>
<dbReference type="FunFam" id="3.30.390.10:FF:000001">
    <property type="entry name" value="Enolase"/>
    <property type="match status" value="1"/>
</dbReference>
<organism evidence="15 16">
    <name type="scientific">Gleimia coleocanis DSM 15436</name>
    <dbReference type="NCBI Taxonomy" id="525245"/>
    <lineage>
        <taxon>Bacteria</taxon>
        <taxon>Bacillati</taxon>
        <taxon>Actinomycetota</taxon>
        <taxon>Actinomycetes</taxon>
        <taxon>Actinomycetales</taxon>
        <taxon>Actinomycetaceae</taxon>
        <taxon>Gleimia</taxon>
    </lineage>
</organism>
<dbReference type="EMBL" id="ACFG01000029">
    <property type="protein sequence ID" value="EEH64139.1"/>
    <property type="molecule type" value="Genomic_DNA"/>
</dbReference>
<evidence type="ECO:0000256" key="6">
    <source>
        <dbReference type="ARBA" id="ARBA00022525"/>
    </source>
</evidence>
<feature type="active site" description="Proton acceptor" evidence="11">
    <location>
        <position position="395"/>
    </location>
</feature>
<dbReference type="SMART" id="SM01192">
    <property type="entry name" value="Enolase_C"/>
    <property type="match status" value="1"/>
</dbReference>
<evidence type="ECO:0000256" key="3">
    <source>
        <dbReference type="ARBA" id="ARBA00012058"/>
    </source>
</evidence>
<evidence type="ECO:0000256" key="11">
    <source>
        <dbReference type="HAMAP-Rule" id="MF_00318"/>
    </source>
</evidence>
<dbReference type="GO" id="GO:0000287">
    <property type="term" value="F:magnesium ion binding"/>
    <property type="evidence" value="ECO:0007669"/>
    <property type="project" value="UniProtKB-UniRule"/>
</dbReference>
<dbReference type="EC" id="4.2.1.11" evidence="3 11"/>
<dbReference type="PANTHER" id="PTHR11902">
    <property type="entry name" value="ENOLASE"/>
    <property type="match status" value="1"/>
</dbReference>
<dbReference type="FunFam" id="3.20.20.120:FF:000001">
    <property type="entry name" value="Enolase"/>
    <property type="match status" value="1"/>
</dbReference>
<dbReference type="InterPro" id="IPR029017">
    <property type="entry name" value="Enolase-like_N"/>
</dbReference>
<dbReference type="eggNOG" id="COG0148">
    <property type="taxonomic scope" value="Bacteria"/>
</dbReference>
<dbReference type="InterPro" id="IPR020810">
    <property type="entry name" value="Enolase_C"/>
</dbReference>
<feature type="compositionally biased region" description="Polar residues" evidence="12">
    <location>
        <begin position="40"/>
        <end position="51"/>
    </location>
</feature>
<evidence type="ECO:0000256" key="1">
    <source>
        <dbReference type="ARBA" id="ARBA00005031"/>
    </source>
</evidence>
<comment type="subcellular location">
    <subcellularLocation>
        <location evidence="11">Cytoplasm</location>
    </subcellularLocation>
    <subcellularLocation>
        <location evidence="11">Secreted</location>
    </subcellularLocation>
    <subcellularLocation>
        <location evidence="11">Cell surface</location>
    </subcellularLocation>
    <text evidence="11">Fractions of enolase are present in both the cytoplasm and on the cell surface.</text>
</comment>
<evidence type="ECO:0000256" key="4">
    <source>
        <dbReference type="ARBA" id="ARBA00017068"/>
    </source>
</evidence>
<keyword evidence="15" id="KW-0670">Pyruvate</keyword>
<feature type="binding site" evidence="11">
    <location>
        <position position="343"/>
    </location>
    <ligand>
        <name>Mg(2+)</name>
        <dbReference type="ChEBI" id="CHEBI:18420"/>
    </ligand>
</feature>
<protein>
    <recommendedName>
        <fullName evidence="4 11">Enolase</fullName>
        <ecNumber evidence="3 11">4.2.1.11</ecNumber>
    </recommendedName>
    <alternativeName>
        <fullName evidence="11">2-phospho-D-glycerate hydro-lyase</fullName>
    </alternativeName>
    <alternativeName>
        <fullName evidence="11">2-phosphoglycerate dehydratase</fullName>
    </alternativeName>
</protein>
<feature type="active site" description="Proton donor" evidence="11">
    <location>
        <position position="265"/>
    </location>
</feature>
<evidence type="ECO:0000259" key="14">
    <source>
        <dbReference type="SMART" id="SM01193"/>
    </source>
</evidence>
<comment type="caution">
    <text evidence="15">The sequence shown here is derived from an EMBL/GenBank/DDBJ whole genome shotgun (WGS) entry which is preliminary data.</text>
</comment>
<dbReference type="SFLD" id="SFLDG00178">
    <property type="entry name" value="enolase"/>
    <property type="match status" value="1"/>
</dbReference>
<dbReference type="InterPro" id="IPR020811">
    <property type="entry name" value="Enolase_N"/>
</dbReference>
<reference evidence="15 16" key="1">
    <citation type="submission" date="2009-01" db="EMBL/GenBank/DDBJ databases">
        <authorList>
            <person name="Qin X."/>
            <person name="Bachman B."/>
            <person name="Battles P."/>
            <person name="Bell A."/>
            <person name="Bess C."/>
            <person name="Bickham C."/>
            <person name="Chaboub L."/>
            <person name="Chen D."/>
            <person name="Coyle M."/>
            <person name="Deiros D.R."/>
            <person name="Dinh H."/>
            <person name="Forbes L."/>
            <person name="Fowler G."/>
            <person name="Francisco L."/>
            <person name="Fu Q."/>
            <person name="Gubbala S."/>
            <person name="Hale W."/>
            <person name="Han Y."/>
            <person name="Hemphill L."/>
            <person name="Highlander S.K."/>
            <person name="Hirani K."/>
            <person name="Hogues M."/>
            <person name="Jackson L."/>
            <person name="Jakkamsetti A."/>
            <person name="Javaid M."/>
            <person name="Jiang H."/>
            <person name="Korchina V."/>
            <person name="Kovar C."/>
            <person name="Lara F."/>
            <person name="Lee S."/>
            <person name="Mata R."/>
            <person name="Mathew T."/>
            <person name="Moen C."/>
            <person name="Morales K."/>
            <person name="Munidasa M."/>
            <person name="Nazareth L."/>
            <person name="Ngo R."/>
            <person name="Nguyen L."/>
            <person name="Okwuonu G."/>
            <person name="Ongeri F."/>
            <person name="Patil S."/>
            <person name="Petrosino J."/>
            <person name="Pham C."/>
            <person name="Pham P."/>
            <person name="Pu L.-L."/>
            <person name="Puazo M."/>
            <person name="Raj R."/>
            <person name="Reid J."/>
            <person name="Rouhana J."/>
            <person name="Saada N."/>
            <person name="Shang Y."/>
            <person name="Simmons D."/>
            <person name="Thornton R."/>
            <person name="Warren J."/>
            <person name="Weissenberger G."/>
            <person name="Zhang J."/>
            <person name="Zhang L."/>
            <person name="Zhou C."/>
            <person name="Zhu D."/>
            <person name="Muzny D."/>
            <person name="Worley K."/>
            <person name="Gibbs R."/>
        </authorList>
    </citation>
    <scope>NUCLEOTIDE SEQUENCE [LARGE SCALE GENOMIC DNA]</scope>
    <source>
        <strain evidence="15 16">DSM 15436</strain>
    </source>
</reference>
<accession>C0VZM0</accession>
<dbReference type="SMART" id="SM01193">
    <property type="entry name" value="Enolase_N"/>
    <property type="match status" value="1"/>
</dbReference>
<keyword evidence="9 11" id="KW-0324">Glycolysis</keyword>
<dbReference type="Pfam" id="PF00113">
    <property type="entry name" value="Enolase_C"/>
    <property type="match status" value="1"/>
</dbReference>
<feature type="binding site" evidence="11">
    <location>
        <position position="425"/>
    </location>
    <ligand>
        <name>(2R)-2-phosphoglycerate</name>
        <dbReference type="ChEBI" id="CHEBI:58289"/>
    </ligand>
</feature>
<dbReference type="PRINTS" id="PR00148">
    <property type="entry name" value="ENOLASE"/>
</dbReference>
<evidence type="ECO:0000256" key="5">
    <source>
        <dbReference type="ARBA" id="ARBA00022490"/>
    </source>
</evidence>
<keyword evidence="6 11" id="KW-0964">Secreted</keyword>
<dbReference type="UniPathway" id="UPA00109">
    <property type="reaction ID" value="UER00187"/>
</dbReference>
<gene>
    <name evidence="11 15" type="primary">eno</name>
    <name evidence="15" type="ORF">HMPREF0044_0610</name>
</gene>
<dbReference type="InterPro" id="IPR000941">
    <property type="entry name" value="Enolase"/>
</dbReference>
<dbReference type="Gene3D" id="3.30.390.10">
    <property type="entry name" value="Enolase-like, N-terminal domain"/>
    <property type="match status" value="1"/>
</dbReference>
<dbReference type="HOGENOM" id="CLU_031223_2_1_11"/>
<dbReference type="GO" id="GO:0009986">
    <property type="term" value="C:cell surface"/>
    <property type="evidence" value="ECO:0007669"/>
    <property type="project" value="UniProtKB-SubCell"/>
</dbReference>
<keyword evidence="5 11" id="KW-0963">Cytoplasm</keyword>
<feature type="binding site" evidence="11">
    <location>
        <position position="446"/>
    </location>
    <ligand>
        <name>(2R)-2-phosphoglycerate</name>
        <dbReference type="ChEBI" id="CHEBI:58289"/>
    </ligand>
</feature>
<evidence type="ECO:0000256" key="7">
    <source>
        <dbReference type="ARBA" id="ARBA00022723"/>
    </source>
</evidence>
<dbReference type="NCBIfam" id="TIGR01060">
    <property type="entry name" value="eno"/>
    <property type="match status" value="1"/>
</dbReference>
<feature type="domain" description="Enolase C-terminal TIM barrel" evidence="13">
    <location>
        <begin position="199"/>
        <end position="483"/>
    </location>
</feature>
<comment type="function">
    <text evidence="11">Catalyzes the reversible conversion of 2-phosphoglycerate (2-PG) into phosphoenolpyruvate (PEP). It is essential for the degradation of carbohydrates via glycolysis.</text>
</comment>
<dbReference type="AlphaFoldDB" id="C0VZM0"/>
<evidence type="ECO:0000256" key="12">
    <source>
        <dbReference type="SAM" id="MobiDB-lite"/>
    </source>
</evidence>
<keyword evidence="16" id="KW-1185">Reference proteome</keyword>
<dbReference type="GO" id="GO:0004634">
    <property type="term" value="F:phosphopyruvate hydratase activity"/>
    <property type="evidence" value="ECO:0007669"/>
    <property type="project" value="UniProtKB-UniRule"/>
</dbReference>
<dbReference type="SUPFAM" id="SSF54826">
    <property type="entry name" value="Enolase N-terminal domain-like"/>
    <property type="match status" value="1"/>
</dbReference>
<dbReference type="PROSITE" id="PS00164">
    <property type="entry name" value="ENOLASE"/>
    <property type="match status" value="1"/>
</dbReference>
<keyword evidence="10 11" id="KW-0456">Lyase</keyword>
<proteinExistence type="inferred from homology"/>
<dbReference type="GO" id="GO:0000015">
    <property type="term" value="C:phosphopyruvate hydratase complex"/>
    <property type="evidence" value="ECO:0007669"/>
    <property type="project" value="InterPro"/>
</dbReference>
<dbReference type="InterPro" id="IPR020809">
    <property type="entry name" value="Enolase_CS"/>
</dbReference>
<comment type="pathway">
    <text evidence="1 11">Carbohydrate degradation; glycolysis; pyruvate from D-glyceraldehyde 3-phosphate: step 4/5.</text>
</comment>
<comment type="cofactor">
    <cofactor evidence="11">
        <name>Mg(2+)</name>
        <dbReference type="ChEBI" id="CHEBI:18420"/>
    </cofactor>
    <text evidence="11">Binds a second Mg(2+) ion via substrate during catalysis.</text>
</comment>
<dbReference type="InterPro" id="IPR036849">
    <property type="entry name" value="Enolase-like_C_sf"/>
</dbReference>
<dbReference type="GO" id="GO:0005576">
    <property type="term" value="C:extracellular region"/>
    <property type="evidence" value="ECO:0007669"/>
    <property type="project" value="UniProtKB-SubCell"/>
</dbReference>
<dbReference type="Proteomes" id="UP000010301">
    <property type="component" value="Unassembled WGS sequence"/>
</dbReference>
<evidence type="ECO:0000313" key="16">
    <source>
        <dbReference type="Proteomes" id="UP000010301"/>
    </source>
</evidence>
<feature type="binding site" evidence="11">
    <location>
        <position position="395"/>
    </location>
    <ligand>
        <name>(2R)-2-phosphoglycerate</name>
        <dbReference type="ChEBI" id="CHEBI:58289"/>
    </ligand>
</feature>
<feature type="binding site" evidence="11">
    <location>
        <position position="370"/>
    </location>
    <ligand>
        <name>Mg(2+)</name>
        <dbReference type="ChEBI" id="CHEBI:18420"/>
    </ligand>
</feature>
<dbReference type="STRING" id="525245.HMPREF0044_0610"/>
<feature type="domain" description="Enolase N-terminal" evidence="14">
    <location>
        <begin position="64"/>
        <end position="194"/>
    </location>
</feature>
<dbReference type="HAMAP" id="MF_00318">
    <property type="entry name" value="Enolase"/>
    <property type="match status" value="1"/>
</dbReference>
<feature type="binding site" evidence="11">
    <location>
        <position position="223"/>
    </location>
    <ligand>
        <name>(2R)-2-phosphoglycerate</name>
        <dbReference type="ChEBI" id="CHEBI:58289"/>
    </ligand>
</feature>
<evidence type="ECO:0000256" key="10">
    <source>
        <dbReference type="ARBA" id="ARBA00023239"/>
    </source>
</evidence>
<feature type="binding site" evidence="11">
    <location>
        <position position="424"/>
    </location>
    <ligand>
        <name>(2R)-2-phosphoglycerate</name>
        <dbReference type="ChEBI" id="CHEBI:58289"/>
    </ligand>
</feature>
<feature type="region of interest" description="Disordered" evidence="12">
    <location>
        <begin position="1"/>
        <end position="57"/>
    </location>
</feature>
<dbReference type="SFLD" id="SFLDF00002">
    <property type="entry name" value="enolase"/>
    <property type="match status" value="1"/>
</dbReference>
<dbReference type="Gene3D" id="3.20.20.120">
    <property type="entry name" value="Enolase-like C-terminal domain"/>
    <property type="match status" value="1"/>
</dbReference>